<dbReference type="Proteomes" id="UP000298663">
    <property type="component" value="Unassembled WGS sequence"/>
</dbReference>
<dbReference type="STRING" id="34508.A0A4U5NUT1"/>
<dbReference type="SUPFAM" id="SSF143437">
    <property type="entry name" value="THUMP domain-like"/>
    <property type="match status" value="1"/>
</dbReference>
<protein>
    <recommendedName>
        <fullName evidence="2">THUMP domain-containing protein</fullName>
    </recommendedName>
</protein>
<dbReference type="Pfam" id="PF02926">
    <property type="entry name" value="THUMP"/>
    <property type="match status" value="1"/>
</dbReference>
<dbReference type="AlphaFoldDB" id="A0A4U5NUT1"/>
<dbReference type="CDD" id="cd11717">
    <property type="entry name" value="THUMP_THUMPD1_like"/>
    <property type="match status" value="1"/>
</dbReference>
<dbReference type="Gene3D" id="3.30.2300.10">
    <property type="entry name" value="THUMP superfamily"/>
    <property type="match status" value="1"/>
</dbReference>
<dbReference type="OrthoDB" id="367221at2759"/>
<comment type="caution">
    <text evidence="3">The sequence shown here is derived from an EMBL/GenBank/DDBJ whole genome shotgun (WGS) entry which is preliminary data.</text>
</comment>
<dbReference type="GO" id="GO:0003723">
    <property type="term" value="F:RNA binding"/>
    <property type="evidence" value="ECO:0007669"/>
    <property type="project" value="InterPro"/>
</dbReference>
<dbReference type="PANTHER" id="PTHR13452">
    <property type="entry name" value="THUMP DOMAIN CONTAINING PROTEIN 1-RELATED"/>
    <property type="match status" value="1"/>
</dbReference>
<evidence type="ECO:0000256" key="1">
    <source>
        <dbReference type="SAM" id="MobiDB-lite"/>
    </source>
</evidence>
<reference evidence="3 4" key="2">
    <citation type="journal article" date="2019" name="G3 (Bethesda)">
        <title>Hybrid Assembly of the Genome of the Entomopathogenic Nematode Steinernema carpocapsae Identifies the X-Chromosome.</title>
        <authorList>
            <person name="Serra L."/>
            <person name="Macchietto M."/>
            <person name="Macias-Munoz A."/>
            <person name="McGill C.J."/>
            <person name="Rodriguez I.M."/>
            <person name="Rodriguez B."/>
            <person name="Murad R."/>
            <person name="Mortazavi A."/>
        </authorList>
    </citation>
    <scope>NUCLEOTIDE SEQUENCE [LARGE SCALE GENOMIC DNA]</scope>
    <source>
        <strain evidence="3 4">ALL</strain>
    </source>
</reference>
<evidence type="ECO:0000313" key="3">
    <source>
        <dbReference type="EMBL" id="TKR87122.1"/>
    </source>
</evidence>
<accession>A0A4U5NUT1</accession>
<dbReference type="EMBL" id="AZBU02000003">
    <property type="protein sequence ID" value="TKR87122.1"/>
    <property type="molecule type" value="Genomic_DNA"/>
</dbReference>
<name>A0A4U5NUT1_STECR</name>
<organism evidence="3 4">
    <name type="scientific">Steinernema carpocapsae</name>
    <name type="common">Entomopathogenic nematode</name>
    <dbReference type="NCBI Taxonomy" id="34508"/>
    <lineage>
        <taxon>Eukaryota</taxon>
        <taxon>Metazoa</taxon>
        <taxon>Ecdysozoa</taxon>
        <taxon>Nematoda</taxon>
        <taxon>Chromadorea</taxon>
        <taxon>Rhabditida</taxon>
        <taxon>Tylenchina</taxon>
        <taxon>Panagrolaimomorpha</taxon>
        <taxon>Strongyloidoidea</taxon>
        <taxon>Steinernematidae</taxon>
        <taxon>Steinernema</taxon>
    </lineage>
</organism>
<dbReference type="PANTHER" id="PTHR13452:SF10">
    <property type="entry name" value="THUMP DOMAIN-CONTAINING PROTEIN 1"/>
    <property type="match status" value="1"/>
</dbReference>
<keyword evidence="4" id="KW-1185">Reference proteome</keyword>
<gene>
    <name evidence="3" type="ORF">L596_011578</name>
</gene>
<proteinExistence type="predicted"/>
<dbReference type="InterPro" id="IPR004114">
    <property type="entry name" value="THUMP_dom"/>
</dbReference>
<dbReference type="GO" id="GO:0006400">
    <property type="term" value="P:tRNA modification"/>
    <property type="evidence" value="ECO:0007669"/>
    <property type="project" value="InterPro"/>
</dbReference>
<evidence type="ECO:0000313" key="4">
    <source>
        <dbReference type="Proteomes" id="UP000298663"/>
    </source>
</evidence>
<sequence length="296" mass="34013">MTSEESKAINRGGGGRYWKPQSNGKWRKLDNCFESLEGLLFTCEGNEKRARMEVENLLKLYYDEVDEAKEDDKEMDAADALSQMKNKILKEKRYEWIQSGARNVILCRLKNTDISGIAEWFVNKCQSGNESRHLMRLYPVHDTIKFSKDTALGDLQKLCLKNLPAVLNAKSGEWPSYRIDLARRNTGDLISREDVYDVVGNVKEQQNLHNEVKLSEPDITLLFQIQKTTLLFSYAKDFDQRRKFSLRPPQAKQPKEAKTGSVDGQEVEEVKVESLEEAVLKKESQEAEVKEETLEA</sequence>
<feature type="domain" description="THUMP" evidence="2">
    <location>
        <begin position="154"/>
        <end position="231"/>
    </location>
</feature>
<evidence type="ECO:0000259" key="2">
    <source>
        <dbReference type="Pfam" id="PF02926"/>
    </source>
</evidence>
<reference evidence="3 4" key="1">
    <citation type="journal article" date="2015" name="Genome Biol.">
        <title>Comparative genomics of Steinernema reveals deeply conserved gene regulatory networks.</title>
        <authorList>
            <person name="Dillman A.R."/>
            <person name="Macchietto M."/>
            <person name="Porter C.F."/>
            <person name="Rogers A."/>
            <person name="Williams B."/>
            <person name="Antoshechkin I."/>
            <person name="Lee M.M."/>
            <person name="Goodwin Z."/>
            <person name="Lu X."/>
            <person name="Lewis E.E."/>
            <person name="Goodrich-Blair H."/>
            <person name="Stock S.P."/>
            <person name="Adams B.J."/>
            <person name="Sternberg P.W."/>
            <person name="Mortazavi A."/>
        </authorList>
    </citation>
    <scope>NUCLEOTIDE SEQUENCE [LARGE SCALE GENOMIC DNA]</scope>
    <source>
        <strain evidence="3 4">ALL</strain>
    </source>
</reference>
<feature type="region of interest" description="Disordered" evidence="1">
    <location>
        <begin position="245"/>
        <end position="267"/>
    </location>
</feature>
<dbReference type="InterPro" id="IPR040183">
    <property type="entry name" value="THUMPD1-like"/>
</dbReference>